<protein>
    <recommendedName>
        <fullName evidence="4">Core-binding (CB) domain-containing protein</fullName>
    </recommendedName>
</protein>
<proteinExistence type="predicted"/>
<dbReference type="GO" id="GO:0015074">
    <property type="term" value="P:DNA integration"/>
    <property type="evidence" value="ECO:0007669"/>
    <property type="project" value="InterPro"/>
</dbReference>
<feature type="region of interest" description="Disordered" evidence="3">
    <location>
        <begin position="1"/>
        <end position="26"/>
    </location>
</feature>
<dbReference type="InterPro" id="IPR010998">
    <property type="entry name" value="Integrase_recombinase_N"/>
</dbReference>
<dbReference type="InterPro" id="IPR004107">
    <property type="entry name" value="Integrase_SAM-like_N"/>
</dbReference>
<gene>
    <name evidence="5" type="ORF">F6J85_09400</name>
</gene>
<sequence>MGAPNGAGRRVATQRGSVVNGGRPRTQIGSYGTISVRRRGSSYVALARIRDADGRLRRVTGAARTGSAARARLRQRLLERPGFGTGGLLDLTSSFRDLAGLWLEDLELQKLSDGTKENYRDDLRLHVLPQFEHFTLGEITTGRVEWFLRSERAVSYSRAKHSRTMLNLLFGFALRHDAIPRNPVQGTSPLRRPKGEPQALTVAQISAIRDAATPRLGGGRDRT</sequence>
<dbReference type="PROSITE" id="PS51900">
    <property type="entry name" value="CB"/>
    <property type="match status" value="1"/>
</dbReference>
<evidence type="ECO:0000313" key="6">
    <source>
        <dbReference type="Proteomes" id="UP000325516"/>
    </source>
</evidence>
<dbReference type="AlphaFoldDB" id="A0A5J6L496"/>
<dbReference type="GO" id="GO:0003677">
    <property type="term" value="F:DNA binding"/>
    <property type="evidence" value="ECO:0007669"/>
    <property type="project" value="UniProtKB-UniRule"/>
</dbReference>
<evidence type="ECO:0000256" key="1">
    <source>
        <dbReference type="ARBA" id="ARBA00023125"/>
    </source>
</evidence>
<dbReference type="InterPro" id="IPR044068">
    <property type="entry name" value="CB"/>
</dbReference>
<dbReference type="Gene3D" id="1.10.150.130">
    <property type="match status" value="1"/>
</dbReference>
<reference evidence="6" key="1">
    <citation type="submission" date="2019-09" db="EMBL/GenBank/DDBJ databases">
        <title>Mumia zhuanghuii sp. nov. isolated from the intestinal contents of plateau pika (Ochotona curzoniae) in the Qinghai-Tibet plateau of China.</title>
        <authorList>
            <person name="Tian Z."/>
        </authorList>
    </citation>
    <scope>NUCLEOTIDE SEQUENCE [LARGE SCALE GENOMIC DNA]</scope>
    <source>
        <strain evidence="6">L-031</strain>
    </source>
</reference>
<evidence type="ECO:0000313" key="5">
    <source>
        <dbReference type="EMBL" id="QEW03297.1"/>
    </source>
</evidence>
<evidence type="ECO:0000259" key="4">
    <source>
        <dbReference type="PROSITE" id="PS51900"/>
    </source>
</evidence>
<dbReference type="EMBL" id="CP044232">
    <property type="protein sequence ID" value="QEW03297.1"/>
    <property type="molecule type" value="Genomic_DNA"/>
</dbReference>
<keyword evidence="6" id="KW-1185">Reference proteome</keyword>
<keyword evidence="1 2" id="KW-0238">DNA-binding</keyword>
<organism evidence="5 6">
    <name type="scientific">Microbacterium lushaniae</name>
    <dbReference type="NCBI Taxonomy" id="2614639"/>
    <lineage>
        <taxon>Bacteria</taxon>
        <taxon>Bacillati</taxon>
        <taxon>Actinomycetota</taxon>
        <taxon>Actinomycetes</taxon>
        <taxon>Micrococcales</taxon>
        <taxon>Microbacteriaceae</taxon>
        <taxon>Microbacterium</taxon>
    </lineage>
</organism>
<dbReference type="SUPFAM" id="SSF56349">
    <property type="entry name" value="DNA breaking-rejoining enzymes"/>
    <property type="match status" value="1"/>
</dbReference>
<evidence type="ECO:0000256" key="3">
    <source>
        <dbReference type="SAM" id="MobiDB-lite"/>
    </source>
</evidence>
<accession>A0A5J6L496</accession>
<dbReference type="Pfam" id="PF14659">
    <property type="entry name" value="Phage_int_SAM_3"/>
    <property type="match status" value="1"/>
</dbReference>
<evidence type="ECO:0000256" key="2">
    <source>
        <dbReference type="PROSITE-ProRule" id="PRU01248"/>
    </source>
</evidence>
<dbReference type="KEGG" id="mlz:F6J85_09400"/>
<dbReference type="Proteomes" id="UP000325516">
    <property type="component" value="Chromosome"/>
</dbReference>
<name>A0A5J6L496_9MICO</name>
<feature type="domain" description="Core-binding (CB)" evidence="4">
    <location>
        <begin position="93"/>
        <end position="174"/>
    </location>
</feature>
<dbReference type="InterPro" id="IPR011010">
    <property type="entry name" value="DNA_brk_join_enz"/>
</dbReference>